<organism evidence="11">
    <name type="scientific">Phaeomonas parva</name>
    <dbReference type="NCBI Taxonomy" id="124430"/>
    <lineage>
        <taxon>Eukaryota</taxon>
        <taxon>Sar</taxon>
        <taxon>Stramenopiles</taxon>
        <taxon>Ochrophyta</taxon>
        <taxon>Pinguiophyceae</taxon>
        <taxon>Pinguiochrysidales</taxon>
        <taxon>Pinguiochrysidaceae</taxon>
        <taxon>Phaeomonas</taxon>
    </lineage>
</organism>
<evidence type="ECO:0000256" key="2">
    <source>
        <dbReference type="ARBA" id="ARBA00009848"/>
    </source>
</evidence>
<keyword evidence="3" id="KW-0813">Transport</keyword>
<dbReference type="GO" id="GO:0012505">
    <property type="term" value="C:endomembrane system"/>
    <property type="evidence" value="ECO:0007669"/>
    <property type="project" value="UniProtKB-SubCell"/>
</dbReference>
<keyword evidence="4" id="KW-0812">Transmembrane</keyword>
<dbReference type="Pfam" id="PF00864">
    <property type="entry name" value="P2X_receptor"/>
    <property type="match status" value="1"/>
</dbReference>
<dbReference type="GO" id="GO:0070588">
    <property type="term" value="P:calcium ion transmembrane transport"/>
    <property type="evidence" value="ECO:0007669"/>
    <property type="project" value="TreeGrafter"/>
</dbReference>
<feature type="region of interest" description="Disordered" evidence="10">
    <location>
        <begin position="372"/>
        <end position="400"/>
    </location>
</feature>
<evidence type="ECO:0000256" key="7">
    <source>
        <dbReference type="ARBA" id="ARBA00023136"/>
    </source>
</evidence>
<evidence type="ECO:0000256" key="4">
    <source>
        <dbReference type="ARBA" id="ARBA00022692"/>
    </source>
</evidence>
<feature type="compositionally biased region" description="Basic and acidic residues" evidence="10">
    <location>
        <begin position="380"/>
        <end position="400"/>
    </location>
</feature>
<evidence type="ECO:0000256" key="10">
    <source>
        <dbReference type="SAM" id="MobiDB-lite"/>
    </source>
</evidence>
<evidence type="ECO:0000256" key="8">
    <source>
        <dbReference type="ARBA" id="ARBA00023286"/>
    </source>
</evidence>
<keyword evidence="8" id="KW-1071">Ligand-gated ion channel</keyword>
<evidence type="ECO:0000256" key="5">
    <source>
        <dbReference type="ARBA" id="ARBA00022989"/>
    </source>
</evidence>
<gene>
    <name evidence="11" type="ORF">PPAR1163_LOCUS11176</name>
</gene>
<sequence>MVATVLYVAVYQLAYQGLYLEGKEADGVLRFQLQPPTVDSCNLFDAGCEANYTPISETAYCAQTNGSYPGNKYDCAFYDDSDIGIFFDSSMLVATRISEYHQTRNCSITDSPNTCTQPWTLNGCTTNDPDDPACQPTLYYVASAEQFTVLFDHHLSVVEFDMNEESHAMTGMIRVSSGGDDNLCVKYGGTTSPWGVGSTDTAPCYISPNTTDTNLDYISLDVLMRAAGASIDKVSDQAKVYRDSGVSIIVNIRYMNRRDWKSPEKPRYVYEIRIQEDSSYKYYRNVFDVTTTNRTVWNMHGVRINTIQSGEIKKFNFNNLLLQLTTSLTLLAMATVVTDMLLCYALPDREVYTKEKFHLTEDMTDYRDRLETGAVGEPRASMEHDASYKRLVDSEGSGHA</sequence>
<accession>A0A7S1U0M3</accession>
<comment type="similarity">
    <text evidence="2">Belongs to the P2X receptor family.</text>
</comment>
<keyword evidence="6" id="KW-0406">Ion transport</keyword>
<comment type="subcellular location">
    <subcellularLocation>
        <location evidence="1">Endomembrane system</location>
    </subcellularLocation>
</comment>
<dbReference type="PANTHER" id="PTHR10125">
    <property type="entry name" value="P2X PURINOCEPTOR"/>
    <property type="match status" value="1"/>
</dbReference>
<dbReference type="PANTHER" id="PTHR10125:SF31">
    <property type="entry name" value="P2X RECEPTOR E"/>
    <property type="match status" value="1"/>
</dbReference>
<dbReference type="InterPro" id="IPR059116">
    <property type="entry name" value="P2X_receptor"/>
</dbReference>
<keyword evidence="5" id="KW-1133">Transmembrane helix</keyword>
<dbReference type="GO" id="GO:0007165">
    <property type="term" value="P:signal transduction"/>
    <property type="evidence" value="ECO:0007669"/>
    <property type="project" value="UniProtKB-ARBA"/>
</dbReference>
<protein>
    <recommendedName>
        <fullName evidence="12">Purinergic receptor</fullName>
    </recommendedName>
</protein>
<dbReference type="EMBL" id="HBGJ01017400">
    <property type="protein sequence ID" value="CAD9252812.1"/>
    <property type="molecule type" value="Transcribed_RNA"/>
</dbReference>
<evidence type="ECO:0000256" key="1">
    <source>
        <dbReference type="ARBA" id="ARBA00004308"/>
    </source>
</evidence>
<keyword evidence="7" id="KW-0472">Membrane</keyword>
<evidence type="ECO:0000313" key="11">
    <source>
        <dbReference type="EMBL" id="CAD9252812.1"/>
    </source>
</evidence>
<keyword evidence="9" id="KW-0407">Ion channel</keyword>
<proteinExistence type="inferred from homology"/>
<evidence type="ECO:0000256" key="6">
    <source>
        <dbReference type="ARBA" id="ARBA00023065"/>
    </source>
</evidence>
<evidence type="ECO:0000256" key="3">
    <source>
        <dbReference type="ARBA" id="ARBA00022448"/>
    </source>
</evidence>
<evidence type="ECO:0008006" key="12">
    <source>
        <dbReference type="Google" id="ProtNLM"/>
    </source>
</evidence>
<reference evidence="11" key="1">
    <citation type="submission" date="2021-01" db="EMBL/GenBank/DDBJ databases">
        <authorList>
            <person name="Corre E."/>
            <person name="Pelletier E."/>
            <person name="Niang G."/>
            <person name="Scheremetjew M."/>
            <person name="Finn R."/>
            <person name="Kale V."/>
            <person name="Holt S."/>
            <person name="Cochrane G."/>
            <person name="Meng A."/>
            <person name="Brown T."/>
            <person name="Cohen L."/>
        </authorList>
    </citation>
    <scope>NUCLEOTIDE SEQUENCE</scope>
    <source>
        <strain evidence="11">CCMP2877</strain>
    </source>
</reference>
<dbReference type="AlphaFoldDB" id="A0A7S1U0M3"/>
<dbReference type="GO" id="GO:0015267">
    <property type="term" value="F:channel activity"/>
    <property type="evidence" value="ECO:0007669"/>
    <property type="project" value="UniProtKB-ARBA"/>
</dbReference>
<dbReference type="GO" id="GO:0016020">
    <property type="term" value="C:membrane"/>
    <property type="evidence" value="ECO:0007669"/>
    <property type="project" value="TreeGrafter"/>
</dbReference>
<evidence type="ECO:0000256" key="9">
    <source>
        <dbReference type="ARBA" id="ARBA00023303"/>
    </source>
</evidence>
<name>A0A7S1U0M3_9STRA</name>